<feature type="transmembrane region" description="Helical" evidence="7">
    <location>
        <begin position="261"/>
        <end position="282"/>
    </location>
</feature>
<evidence type="ECO:0000259" key="8">
    <source>
        <dbReference type="PROSITE" id="PS50839"/>
    </source>
</evidence>
<dbReference type="InterPro" id="IPR042240">
    <property type="entry name" value="CHASE_sf"/>
</dbReference>
<dbReference type="InterPro" id="IPR006189">
    <property type="entry name" value="CHASE_dom"/>
</dbReference>
<evidence type="ECO:0000256" key="5">
    <source>
        <dbReference type="ARBA" id="ARBA00023136"/>
    </source>
</evidence>
<dbReference type="Gene3D" id="3.30.450.350">
    <property type="entry name" value="CHASE domain"/>
    <property type="match status" value="1"/>
</dbReference>
<keyword evidence="10" id="KW-0808">Transferase</keyword>
<keyword evidence="11" id="KW-1185">Reference proteome</keyword>
<keyword evidence="4 7" id="KW-1133">Transmembrane helix</keyword>
<evidence type="ECO:0000256" key="7">
    <source>
        <dbReference type="SAM" id="Phobius"/>
    </source>
</evidence>
<dbReference type="NCBIfam" id="TIGR00254">
    <property type="entry name" value="GGDEF"/>
    <property type="match status" value="1"/>
</dbReference>
<feature type="domain" description="GGDEF" evidence="9">
    <location>
        <begin position="343"/>
        <end position="480"/>
    </location>
</feature>
<evidence type="ECO:0000256" key="4">
    <source>
        <dbReference type="ARBA" id="ARBA00022989"/>
    </source>
</evidence>
<proteinExistence type="predicted"/>
<dbReference type="Pfam" id="PF03924">
    <property type="entry name" value="CHASE"/>
    <property type="match status" value="1"/>
</dbReference>
<evidence type="ECO:0000259" key="9">
    <source>
        <dbReference type="PROSITE" id="PS50887"/>
    </source>
</evidence>
<dbReference type="RefSeq" id="WP_311657877.1">
    <property type="nucleotide sequence ID" value="NZ_JAVRHY010000004.1"/>
</dbReference>
<dbReference type="Pfam" id="PF00990">
    <property type="entry name" value="GGDEF"/>
    <property type="match status" value="1"/>
</dbReference>
<gene>
    <name evidence="10" type="ORF">RM531_05455</name>
</gene>
<dbReference type="InterPro" id="IPR000160">
    <property type="entry name" value="GGDEF_dom"/>
</dbReference>
<organism evidence="10 11">
    <name type="scientific">Spectribacter acetivorans</name>
    <dbReference type="NCBI Taxonomy" id="3075603"/>
    <lineage>
        <taxon>Bacteria</taxon>
        <taxon>Pseudomonadati</taxon>
        <taxon>Pseudomonadota</taxon>
        <taxon>Gammaproteobacteria</taxon>
        <taxon>Salinisphaerales</taxon>
        <taxon>Salinisphaeraceae</taxon>
        <taxon>Spectribacter</taxon>
    </lineage>
</organism>
<dbReference type="PROSITE" id="PS50887">
    <property type="entry name" value="GGDEF"/>
    <property type="match status" value="1"/>
</dbReference>
<dbReference type="SMART" id="SM01079">
    <property type="entry name" value="CHASE"/>
    <property type="match status" value="1"/>
</dbReference>
<evidence type="ECO:0000256" key="2">
    <source>
        <dbReference type="ARBA" id="ARBA00012528"/>
    </source>
</evidence>
<dbReference type="PROSITE" id="PS50839">
    <property type="entry name" value="CHASE"/>
    <property type="match status" value="1"/>
</dbReference>
<dbReference type="SUPFAM" id="SSF55073">
    <property type="entry name" value="Nucleotide cyclase"/>
    <property type="match status" value="1"/>
</dbReference>
<dbReference type="Gene3D" id="3.30.70.270">
    <property type="match status" value="1"/>
</dbReference>
<keyword evidence="5 7" id="KW-0472">Membrane</keyword>
<feature type="domain" description="CHASE" evidence="8">
    <location>
        <begin position="114"/>
        <end position="195"/>
    </location>
</feature>
<protein>
    <recommendedName>
        <fullName evidence="2">diguanylate cyclase</fullName>
        <ecNumber evidence="2">2.7.7.65</ecNumber>
    </recommendedName>
</protein>
<evidence type="ECO:0000313" key="11">
    <source>
        <dbReference type="Proteomes" id="UP001259982"/>
    </source>
</evidence>
<evidence type="ECO:0000256" key="6">
    <source>
        <dbReference type="ARBA" id="ARBA00034247"/>
    </source>
</evidence>
<dbReference type="PANTHER" id="PTHR45138:SF9">
    <property type="entry name" value="DIGUANYLATE CYCLASE DGCM-RELATED"/>
    <property type="match status" value="1"/>
</dbReference>
<keyword evidence="10" id="KW-0548">Nucleotidyltransferase</keyword>
<dbReference type="EMBL" id="JAVRHY010000004">
    <property type="protein sequence ID" value="MDT0617910.1"/>
    <property type="molecule type" value="Genomic_DNA"/>
</dbReference>
<accession>A0ABU3B718</accession>
<dbReference type="PANTHER" id="PTHR45138">
    <property type="entry name" value="REGULATORY COMPONENTS OF SENSORY TRANSDUCTION SYSTEM"/>
    <property type="match status" value="1"/>
</dbReference>
<dbReference type="CDD" id="cd01949">
    <property type="entry name" value="GGDEF"/>
    <property type="match status" value="1"/>
</dbReference>
<comment type="catalytic activity">
    <reaction evidence="6">
        <text>2 GTP = 3',3'-c-di-GMP + 2 diphosphate</text>
        <dbReference type="Rhea" id="RHEA:24898"/>
        <dbReference type="ChEBI" id="CHEBI:33019"/>
        <dbReference type="ChEBI" id="CHEBI:37565"/>
        <dbReference type="ChEBI" id="CHEBI:58805"/>
        <dbReference type="EC" id="2.7.7.65"/>
    </reaction>
</comment>
<dbReference type="EC" id="2.7.7.65" evidence="2"/>
<dbReference type="Proteomes" id="UP001259982">
    <property type="component" value="Unassembled WGS sequence"/>
</dbReference>
<dbReference type="InterPro" id="IPR043128">
    <property type="entry name" value="Rev_trsase/Diguanyl_cyclase"/>
</dbReference>
<feature type="transmembrane region" description="Helical" evidence="7">
    <location>
        <begin position="12"/>
        <end position="36"/>
    </location>
</feature>
<dbReference type="InterPro" id="IPR050469">
    <property type="entry name" value="Diguanylate_Cyclase"/>
</dbReference>
<evidence type="ECO:0000256" key="3">
    <source>
        <dbReference type="ARBA" id="ARBA00022692"/>
    </source>
</evidence>
<sequence length="482" mass="53070">MLTPENSRQRSLIRALVTTVGVFLLALVVFQSLVLLQAREKQHAERQRVLEKVTTLRSRLDTELSATLYLANGLVAFIQSVDDPTPDQYRRALKALFDADSRVRNIGLAPDNRLAHVYPLEGNENAIGLRFKDIPEQWPSVQRAMQSRNSVVVGPVDLVQGGRGIINRTPVFLSNGDYWGLISIVVDIDRLFDYVGISARIEGTRYWLLGDAGDDGAPARMLGQGEIPPDAIPMSINLPGATWELLAAPQRGWYPRPGDVWPWQAGGAVLALLIASVVWLLIRASQRNIRMAAGMRRLNDELVMKNAELTQLSRHDGLTGLANRRHFDDAYAAAWARARRQGHAIFVLIIDFDHFKSINDRYGHVAGDSCLIAGAAAIRRAVGRMEDLVARSGGEEFAVVLENLDASAVSVVAERIRAGIEATEIEAFGTDEPVALTASIGVAGTVPDESISATDLYREADAALYRAKRDGRNRVRWAERRG</sequence>
<dbReference type="InterPro" id="IPR029787">
    <property type="entry name" value="Nucleotide_cyclase"/>
</dbReference>
<comment type="subcellular location">
    <subcellularLocation>
        <location evidence="1">Membrane</location>
    </subcellularLocation>
</comment>
<evidence type="ECO:0000313" key="10">
    <source>
        <dbReference type="EMBL" id="MDT0617910.1"/>
    </source>
</evidence>
<dbReference type="GO" id="GO:0052621">
    <property type="term" value="F:diguanylate cyclase activity"/>
    <property type="evidence" value="ECO:0007669"/>
    <property type="project" value="UniProtKB-EC"/>
</dbReference>
<name>A0ABU3B718_9GAMM</name>
<comment type="caution">
    <text evidence="10">The sequence shown here is derived from an EMBL/GenBank/DDBJ whole genome shotgun (WGS) entry which is preliminary data.</text>
</comment>
<reference evidence="10 11" key="1">
    <citation type="submission" date="2023-09" db="EMBL/GenBank/DDBJ databases">
        <authorList>
            <person name="Rey-Velasco X."/>
        </authorList>
    </citation>
    <scope>NUCLEOTIDE SEQUENCE [LARGE SCALE GENOMIC DNA]</scope>
    <source>
        <strain evidence="10 11">P385</strain>
    </source>
</reference>
<dbReference type="SMART" id="SM00267">
    <property type="entry name" value="GGDEF"/>
    <property type="match status" value="1"/>
</dbReference>
<keyword evidence="3 7" id="KW-0812">Transmembrane</keyword>
<evidence type="ECO:0000256" key="1">
    <source>
        <dbReference type="ARBA" id="ARBA00004370"/>
    </source>
</evidence>